<gene>
    <name evidence="1" type="ORF">PFMALIP_05130</name>
</gene>
<proteinExistence type="predicted"/>
<dbReference type="AlphaFoldDB" id="A0A024WI09"/>
<reference evidence="1 2" key="1">
    <citation type="submission" date="2013-02" db="EMBL/GenBank/DDBJ databases">
        <title>The Genome Annotation of Plasmodium falciparum MaliPS096_E11.</title>
        <authorList>
            <consortium name="The Broad Institute Genome Sequencing Platform"/>
            <consortium name="The Broad Institute Genome Sequencing Center for Infectious Disease"/>
            <person name="Neafsey D."/>
            <person name="Hoffman S."/>
            <person name="Volkman S."/>
            <person name="Rosenthal P."/>
            <person name="Walker B."/>
            <person name="Young S.K."/>
            <person name="Zeng Q."/>
            <person name="Gargeya S."/>
            <person name="Fitzgerald M."/>
            <person name="Haas B."/>
            <person name="Abouelleil A."/>
            <person name="Allen A.W."/>
            <person name="Alvarado L."/>
            <person name="Arachchi H.M."/>
            <person name="Berlin A.M."/>
            <person name="Chapman S.B."/>
            <person name="Gainer-Dewar J."/>
            <person name="Goldberg J."/>
            <person name="Griggs A."/>
            <person name="Gujja S."/>
            <person name="Hansen M."/>
            <person name="Howarth C."/>
            <person name="Imamovic A."/>
            <person name="Ireland A."/>
            <person name="Larimer J."/>
            <person name="McCowan C."/>
            <person name="Murphy C."/>
            <person name="Pearson M."/>
            <person name="Poon T.W."/>
            <person name="Priest M."/>
            <person name="Roberts A."/>
            <person name="Saif S."/>
            <person name="Shea T."/>
            <person name="Sisk P."/>
            <person name="Sykes S."/>
            <person name="Wortman J."/>
            <person name="Nusbaum C."/>
            <person name="Birren B."/>
        </authorList>
    </citation>
    <scope>NUCLEOTIDE SEQUENCE [LARGE SCALE GENOMIC DNA]</scope>
    <source>
        <strain evidence="1 2">MaliPS096_E11</strain>
    </source>
</reference>
<dbReference type="EMBL" id="KI925619">
    <property type="protein sequence ID" value="ETW46849.1"/>
    <property type="molecule type" value="Genomic_DNA"/>
</dbReference>
<sequence>MFIYIFSYRMNSHPYACNREVTFKEET</sequence>
<reference evidence="1 2" key="2">
    <citation type="submission" date="2013-02" db="EMBL/GenBank/DDBJ databases">
        <title>The Genome Sequence of Plasmodium falciparum MaliPS096_E11.</title>
        <authorList>
            <consortium name="The Broad Institute Genome Sequencing Platform"/>
            <consortium name="The Broad Institute Genome Sequencing Center for Infectious Disease"/>
            <person name="Neafsey D."/>
            <person name="Cheeseman I."/>
            <person name="Volkman S."/>
            <person name="Adams J."/>
            <person name="Walker B."/>
            <person name="Young S.K."/>
            <person name="Zeng Q."/>
            <person name="Gargeya S."/>
            <person name="Fitzgerald M."/>
            <person name="Haas B."/>
            <person name="Abouelleil A."/>
            <person name="Alvarado L."/>
            <person name="Arachchi H.M."/>
            <person name="Berlin A.M."/>
            <person name="Chapman S.B."/>
            <person name="Dewar J."/>
            <person name="Goldberg J."/>
            <person name="Griggs A."/>
            <person name="Gujja S."/>
            <person name="Hansen M."/>
            <person name="Howarth C."/>
            <person name="Imamovic A."/>
            <person name="Larimer J."/>
            <person name="McCowan C."/>
            <person name="Murphy C."/>
            <person name="Neiman D."/>
            <person name="Pearson M."/>
            <person name="Priest M."/>
            <person name="Roberts A."/>
            <person name="Saif S."/>
            <person name="Shea T."/>
            <person name="Sisk P."/>
            <person name="Sykes S."/>
            <person name="Wortman J."/>
            <person name="Nusbaum C."/>
            <person name="Birren B."/>
        </authorList>
    </citation>
    <scope>NUCLEOTIDE SEQUENCE [LARGE SCALE GENOMIC DNA]</scope>
    <source>
        <strain evidence="1 2">MaliPS096_E11</strain>
    </source>
</reference>
<name>A0A024WI09_PLAFA</name>
<dbReference type="Proteomes" id="UP000030699">
    <property type="component" value="Unassembled WGS sequence"/>
</dbReference>
<organism evidence="1 2">
    <name type="scientific">Plasmodium falciparum MaliPS096_E11</name>
    <dbReference type="NCBI Taxonomy" id="1036727"/>
    <lineage>
        <taxon>Eukaryota</taxon>
        <taxon>Sar</taxon>
        <taxon>Alveolata</taxon>
        <taxon>Apicomplexa</taxon>
        <taxon>Aconoidasida</taxon>
        <taxon>Haemosporida</taxon>
        <taxon>Plasmodiidae</taxon>
        <taxon>Plasmodium</taxon>
        <taxon>Plasmodium (Laverania)</taxon>
    </lineage>
</organism>
<protein>
    <submittedName>
        <fullName evidence="1">Uncharacterized protein</fullName>
    </submittedName>
</protein>
<accession>A0A024WI09</accession>
<evidence type="ECO:0000313" key="1">
    <source>
        <dbReference type="EMBL" id="ETW46849.1"/>
    </source>
</evidence>
<evidence type="ECO:0000313" key="2">
    <source>
        <dbReference type="Proteomes" id="UP000030699"/>
    </source>
</evidence>